<dbReference type="PANTHER" id="PTHR22844:SF387">
    <property type="entry name" value="F3I6.5 PROTEIN"/>
    <property type="match status" value="1"/>
</dbReference>
<feature type="repeat" description="WD" evidence="3">
    <location>
        <begin position="51"/>
        <end position="84"/>
    </location>
</feature>
<dbReference type="PROSITE" id="PS50294">
    <property type="entry name" value="WD_REPEATS_REGION"/>
    <property type="match status" value="1"/>
</dbReference>
<dbReference type="SMART" id="SM00320">
    <property type="entry name" value="WD40"/>
    <property type="match status" value="3"/>
</dbReference>
<dbReference type="PROSITE" id="PS50082">
    <property type="entry name" value="WD_REPEATS_2"/>
    <property type="match status" value="1"/>
</dbReference>
<evidence type="ECO:0000313" key="4">
    <source>
        <dbReference type="EMBL" id="KAJ3665762.1"/>
    </source>
</evidence>
<dbReference type="EMBL" id="JALNTZ010000001">
    <property type="protein sequence ID" value="KAJ3665762.1"/>
    <property type="molecule type" value="Genomic_DNA"/>
</dbReference>
<keyword evidence="2" id="KW-0677">Repeat</keyword>
<dbReference type="Pfam" id="PF00400">
    <property type="entry name" value="WD40"/>
    <property type="match status" value="1"/>
</dbReference>
<dbReference type="PANTHER" id="PTHR22844">
    <property type="entry name" value="F-BOX AND WD40 DOMAIN PROTEIN"/>
    <property type="match status" value="1"/>
</dbReference>
<evidence type="ECO:0000256" key="1">
    <source>
        <dbReference type="ARBA" id="ARBA00022574"/>
    </source>
</evidence>
<dbReference type="InterPro" id="IPR019775">
    <property type="entry name" value="WD40_repeat_CS"/>
</dbReference>
<protein>
    <submittedName>
        <fullName evidence="4">Uncharacterized protein</fullName>
    </submittedName>
</protein>
<dbReference type="InterPro" id="IPR045182">
    <property type="entry name" value="JINGUBANG-like"/>
</dbReference>
<dbReference type="InterPro" id="IPR015943">
    <property type="entry name" value="WD40/YVTN_repeat-like_dom_sf"/>
</dbReference>
<keyword evidence="1 3" id="KW-0853">WD repeat</keyword>
<comment type="caution">
    <text evidence="4">The sequence shown here is derived from an EMBL/GenBank/DDBJ whole genome shotgun (WGS) entry which is preliminary data.</text>
</comment>
<dbReference type="InterPro" id="IPR001680">
    <property type="entry name" value="WD40_rpt"/>
</dbReference>
<evidence type="ECO:0000256" key="3">
    <source>
        <dbReference type="PROSITE-ProRule" id="PRU00221"/>
    </source>
</evidence>
<organism evidence="4 5">
    <name type="scientific">Zophobas morio</name>
    <dbReference type="NCBI Taxonomy" id="2755281"/>
    <lineage>
        <taxon>Eukaryota</taxon>
        <taxon>Metazoa</taxon>
        <taxon>Ecdysozoa</taxon>
        <taxon>Arthropoda</taxon>
        <taxon>Hexapoda</taxon>
        <taxon>Insecta</taxon>
        <taxon>Pterygota</taxon>
        <taxon>Neoptera</taxon>
        <taxon>Endopterygota</taxon>
        <taxon>Coleoptera</taxon>
        <taxon>Polyphaga</taxon>
        <taxon>Cucujiformia</taxon>
        <taxon>Tenebrionidae</taxon>
        <taxon>Zophobas</taxon>
    </lineage>
</organism>
<gene>
    <name evidence="4" type="ORF">Zmor_001238</name>
</gene>
<keyword evidence="5" id="KW-1185">Reference proteome</keyword>
<dbReference type="PROSITE" id="PS00678">
    <property type="entry name" value="WD_REPEATS_1"/>
    <property type="match status" value="1"/>
</dbReference>
<reference evidence="4" key="1">
    <citation type="journal article" date="2023" name="G3 (Bethesda)">
        <title>Whole genome assemblies of Zophobas morio and Tenebrio molitor.</title>
        <authorList>
            <person name="Kaur S."/>
            <person name="Stinson S.A."/>
            <person name="diCenzo G.C."/>
        </authorList>
    </citation>
    <scope>NUCLEOTIDE SEQUENCE</scope>
    <source>
        <strain evidence="4">QUZm001</strain>
    </source>
</reference>
<accession>A0AA38IY33</accession>
<name>A0AA38IY33_9CUCU</name>
<dbReference type="SUPFAM" id="SSF50978">
    <property type="entry name" value="WD40 repeat-like"/>
    <property type="match status" value="1"/>
</dbReference>
<dbReference type="AlphaFoldDB" id="A0AA38IY33"/>
<sequence>MPLHVACRVDDANKHEYDINQIIFHKGKLYSAADDGKVKVWSPDLKFLQEVQAHPCSIFSITANDDTLYTCSNDGTVRSWDLNSLKEKDFLIKDEEVEFWKVKYDQGVLYVGDDNGNMRIYKNETFYGSINVAIPVKDLVVKDNLVIVAKDNDVIVTDLHLQGKKPQFGVTATIVGRGPLLLVDDKSIFMSRDGRDILVNVIGDKQHFKQVSTIAGAHDMIVNGGAAANWDGSILLFTGGWDKVVKQWKIENDSLKADGSFAVDFVVNSMVDGAKGHIYVAGSDGHIIRLDV</sequence>
<dbReference type="InterPro" id="IPR036322">
    <property type="entry name" value="WD40_repeat_dom_sf"/>
</dbReference>
<evidence type="ECO:0000313" key="5">
    <source>
        <dbReference type="Proteomes" id="UP001168821"/>
    </source>
</evidence>
<dbReference type="Gene3D" id="2.130.10.10">
    <property type="entry name" value="YVTN repeat-like/Quinoprotein amine dehydrogenase"/>
    <property type="match status" value="1"/>
</dbReference>
<proteinExistence type="predicted"/>
<dbReference type="Proteomes" id="UP001168821">
    <property type="component" value="Unassembled WGS sequence"/>
</dbReference>
<evidence type="ECO:0000256" key="2">
    <source>
        <dbReference type="ARBA" id="ARBA00022737"/>
    </source>
</evidence>